<protein>
    <submittedName>
        <fullName evidence="1">Uncharacterized protein</fullName>
    </submittedName>
</protein>
<dbReference type="Proteomes" id="UP001500253">
    <property type="component" value="Unassembled WGS sequence"/>
</dbReference>
<proteinExistence type="predicted"/>
<gene>
    <name evidence="1" type="ORF">GCM10010246_64600</name>
</gene>
<evidence type="ECO:0000313" key="2">
    <source>
        <dbReference type="Proteomes" id="UP001500253"/>
    </source>
</evidence>
<comment type="caution">
    <text evidence="1">The sequence shown here is derived from an EMBL/GenBank/DDBJ whole genome shotgun (WGS) entry which is preliminary data.</text>
</comment>
<keyword evidence="2" id="KW-1185">Reference proteome</keyword>
<sequence length="85" mass="8951">MVRSWISAGLRGSARFDGAAPWQAYRRGGGWQVRARLLDGPGPWATARTTAQGPGPDRVVRAGALVCGVTAEVFAEGISGGRGRW</sequence>
<evidence type="ECO:0000313" key="1">
    <source>
        <dbReference type="EMBL" id="GAA2363920.1"/>
    </source>
</evidence>
<reference evidence="1 2" key="1">
    <citation type="journal article" date="2019" name="Int. J. Syst. Evol. Microbiol.">
        <title>The Global Catalogue of Microorganisms (GCM) 10K type strain sequencing project: providing services to taxonomists for standard genome sequencing and annotation.</title>
        <authorList>
            <consortium name="The Broad Institute Genomics Platform"/>
            <consortium name="The Broad Institute Genome Sequencing Center for Infectious Disease"/>
            <person name="Wu L."/>
            <person name="Ma J."/>
        </authorList>
    </citation>
    <scope>NUCLEOTIDE SEQUENCE [LARGE SCALE GENOMIC DNA]</scope>
    <source>
        <strain evidence="1 2">JCM 4316</strain>
    </source>
</reference>
<organism evidence="1 2">
    <name type="scientific">Streptomyces cuspidosporus</name>
    <dbReference type="NCBI Taxonomy" id="66882"/>
    <lineage>
        <taxon>Bacteria</taxon>
        <taxon>Bacillati</taxon>
        <taxon>Actinomycetota</taxon>
        <taxon>Actinomycetes</taxon>
        <taxon>Kitasatosporales</taxon>
        <taxon>Streptomycetaceae</taxon>
        <taxon>Streptomyces</taxon>
    </lineage>
</organism>
<name>A0ABN3GXM3_9ACTN</name>
<dbReference type="EMBL" id="BAAASD010000037">
    <property type="protein sequence ID" value="GAA2363920.1"/>
    <property type="molecule type" value="Genomic_DNA"/>
</dbReference>
<accession>A0ABN3GXM3</accession>